<comment type="caution">
    <text evidence="16">The sequence shown here is derived from an EMBL/GenBank/DDBJ whole genome shotgun (WGS) entry which is preliminary data.</text>
</comment>
<comment type="catalytic activity">
    <reaction evidence="1 14">
        <text>Hydrolyzes free adenine bases from 7,8-dihydro-8-oxoguanine:adenine mismatched double-stranded DNA, leaving an apurinic site.</text>
        <dbReference type="EC" id="3.2.2.31"/>
    </reaction>
</comment>
<keyword evidence="12" id="KW-0234">DNA repair</keyword>
<dbReference type="InterPro" id="IPR029119">
    <property type="entry name" value="MutY_C"/>
</dbReference>
<reference evidence="16" key="2">
    <citation type="journal article" date="2021" name="PeerJ">
        <title>Extensive microbial diversity within the chicken gut microbiome revealed by metagenomics and culture.</title>
        <authorList>
            <person name="Gilroy R."/>
            <person name="Ravi A."/>
            <person name="Getino M."/>
            <person name="Pursley I."/>
            <person name="Horton D.L."/>
            <person name="Alikhan N.F."/>
            <person name="Baker D."/>
            <person name="Gharbi K."/>
            <person name="Hall N."/>
            <person name="Watson M."/>
            <person name="Adriaenssens E.M."/>
            <person name="Foster-Nyarko E."/>
            <person name="Jarju S."/>
            <person name="Secka A."/>
            <person name="Antonio M."/>
            <person name="Oren A."/>
            <person name="Chaudhuri R.R."/>
            <person name="La Ragione R."/>
            <person name="Hildebrand F."/>
            <person name="Pallen M.J."/>
        </authorList>
    </citation>
    <scope>NUCLEOTIDE SEQUENCE</scope>
    <source>
        <strain evidence="16">B3-4054</strain>
    </source>
</reference>
<evidence type="ECO:0000256" key="3">
    <source>
        <dbReference type="ARBA" id="ARBA00008343"/>
    </source>
</evidence>
<proteinExistence type="inferred from homology"/>
<dbReference type="InterPro" id="IPR003265">
    <property type="entry name" value="HhH-GPD_domain"/>
</dbReference>
<dbReference type="Pfam" id="PF14815">
    <property type="entry name" value="NUDIX_4"/>
    <property type="match status" value="1"/>
</dbReference>
<dbReference type="SUPFAM" id="SSF55811">
    <property type="entry name" value="Nudix"/>
    <property type="match status" value="1"/>
</dbReference>
<keyword evidence="13 14" id="KW-0326">Glycosidase</keyword>
<keyword evidence="7" id="KW-0479">Metal-binding</keyword>
<dbReference type="CDD" id="cd00056">
    <property type="entry name" value="ENDO3c"/>
    <property type="match status" value="1"/>
</dbReference>
<dbReference type="InterPro" id="IPR011257">
    <property type="entry name" value="DNA_glycosylase"/>
</dbReference>
<evidence type="ECO:0000256" key="11">
    <source>
        <dbReference type="ARBA" id="ARBA00023014"/>
    </source>
</evidence>
<evidence type="ECO:0000259" key="15">
    <source>
        <dbReference type="SMART" id="SM00478"/>
    </source>
</evidence>
<dbReference type="InterPro" id="IPR023170">
    <property type="entry name" value="HhH_base_excis_C"/>
</dbReference>
<dbReference type="Gene3D" id="1.10.1670.10">
    <property type="entry name" value="Helix-hairpin-Helix base-excision DNA repair enzymes (C-terminal)"/>
    <property type="match status" value="1"/>
</dbReference>
<dbReference type="InterPro" id="IPR044298">
    <property type="entry name" value="MIG/MutY"/>
</dbReference>
<evidence type="ECO:0000256" key="5">
    <source>
        <dbReference type="ARBA" id="ARBA00022023"/>
    </source>
</evidence>
<evidence type="ECO:0000256" key="2">
    <source>
        <dbReference type="ARBA" id="ARBA00002933"/>
    </source>
</evidence>
<evidence type="ECO:0000256" key="1">
    <source>
        <dbReference type="ARBA" id="ARBA00000843"/>
    </source>
</evidence>
<evidence type="ECO:0000256" key="9">
    <source>
        <dbReference type="ARBA" id="ARBA00022801"/>
    </source>
</evidence>
<dbReference type="FunFam" id="1.10.340.30:FF:000002">
    <property type="entry name" value="Adenine DNA glycosylase"/>
    <property type="match status" value="1"/>
</dbReference>
<gene>
    <name evidence="16" type="primary">mutY</name>
    <name evidence="16" type="ORF">IAA96_03265</name>
</gene>
<dbReference type="CDD" id="cd03431">
    <property type="entry name" value="NUDIX_DNA_Glycosylase_C-MutY"/>
    <property type="match status" value="1"/>
</dbReference>
<dbReference type="AlphaFoldDB" id="A0A9D9HG77"/>
<keyword evidence="9" id="KW-0378">Hydrolase</keyword>
<dbReference type="InterPro" id="IPR000445">
    <property type="entry name" value="HhH_motif"/>
</dbReference>
<organism evidence="16 17">
    <name type="scientific">Candidatus Avitreponema avistercoris</name>
    <dbReference type="NCBI Taxonomy" id="2840705"/>
    <lineage>
        <taxon>Bacteria</taxon>
        <taxon>Pseudomonadati</taxon>
        <taxon>Spirochaetota</taxon>
        <taxon>Spirochaetia</taxon>
        <taxon>Spirochaetales</taxon>
        <taxon>Candidatus Avitreponema</taxon>
    </lineage>
</organism>
<evidence type="ECO:0000256" key="6">
    <source>
        <dbReference type="ARBA" id="ARBA00022485"/>
    </source>
</evidence>
<dbReference type="InterPro" id="IPR015797">
    <property type="entry name" value="NUDIX_hydrolase-like_dom_sf"/>
</dbReference>
<dbReference type="GO" id="GO:0051539">
    <property type="term" value="F:4 iron, 4 sulfur cluster binding"/>
    <property type="evidence" value="ECO:0007669"/>
    <property type="project" value="UniProtKB-UniRule"/>
</dbReference>
<dbReference type="GO" id="GO:0046872">
    <property type="term" value="F:metal ion binding"/>
    <property type="evidence" value="ECO:0007669"/>
    <property type="project" value="UniProtKB-UniRule"/>
</dbReference>
<dbReference type="GO" id="GO:0035485">
    <property type="term" value="F:adenine/guanine mispair binding"/>
    <property type="evidence" value="ECO:0007669"/>
    <property type="project" value="TreeGrafter"/>
</dbReference>
<feature type="domain" description="HhH-GPD" evidence="15">
    <location>
        <begin position="49"/>
        <end position="200"/>
    </location>
</feature>
<evidence type="ECO:0000256" key="4">
    <source>
        <dbReference type="ARBA" id="ARBA00012045"/>
    </source>
</evidence>
<dbReference type="GO" id="GO:0000701">
    <property type="term" value="F:purine-specific mismatch base pair DNA N-glycosylase activity"/>
    <property type="evidence" value="ECO:0007669"/>
    <property type="project" value="UniProtKB-EC"/>
</dbReference>
<dbReference type="InterPro" id="IPR005760">
    <property type="entry name" value="A/G_AdeGlyc_MutY"/>
</dbReference>
<keyword evidence="10 14" id="KW-0408">Iron</keyword>
<dbReference type="GO" id="GO:0032357">
    <property type="term" value="F:oxidized purine DNA binding"/>
    <property type="evidence" value="ECO:0007669"/>
    <property type="project" value="TreeGrafter"/>
</dbReference>
<comment type="function">
    <text evidence="2">Adenine glycosylase active on G-A mispairs. MutY also corrects error-prone DNA synthesis past GO lesions which are due to the oxidatively damaged form of guanine: 7,8-dihydro-8-oxoguanine (8-oxo-dGTP).</text>
</comment>
<dbReference type="NCBIfam" id="TIGR01084">
    <property type="entry name" value="mutY"/>
    <property type="match status" value="1"/>
</dbReference>
<accession>A0A9D9HG77</accession>
<keyword evidence="6" id="KW-0004">4Fe-4S</keyword>
<evidence type="ECO:0000313" key="17">
    <source>
        <dbReference type="Proteomes" id="UP000823616"/>
    </source>
</evidence>
<dbReference type="EMBL" id="JADIMS010000054">
    <property type="protein sequence ID" value="MBO8450106.1"/>
    <property type="molecule type" value="Genomic_DNA"/>
</dbReference>
<keyword evidence="8 14" id="KW-0227">DNA damage</keyword>
<dbReference type="Pfam" id="PF00730">
    <property type="entry name" value="HhH-GPD"/>
    <property type="match status" value="1"/>
</dbReference>
<keyword evidence="11" id="KW-0411">Iron-sulfur</keyword>
<dbReference type="SUPFAM" id="SSF48150">
    <property type="entry name" value="DNA-glycosylase"/>
    <property type="match status" value="1"/>
</dbReference>
<evidence type="ECO:0000256" key="10">
    <source>
        <dbReference type="ARBA" id="ARBA00023004"/>
    </source>
</evidence>
<evidence type="ECO:0000256" key="12">
    <source>
        <dbReference type="ARBA" id="ARBA00023204"/>
    </source>
</evidence>
<dbReference type="EC" id="3.2.2.31" evidence="4 14"/>
<evidence type="ECO:0000256" key="14">
    <source>
        <dbReference type="RuleBase" id="RU365096"/>
    </source>
</evidence>
<dbReference type="GO" id="GO:0034039">
    <property type="term" value="F:8-oxo-7,8-dihydroguanine DNA N-glycosylase activity"/>
    <property type="evidence" value="ECO:0007669"/>
    <property type="project" value="TreeGrafter"/>
</dbReference>
<reference evidence="16" key="1">
    <citation type="submission" date="2020-10" db="EMBL/GenBank/DDBJ databases">
        <authorList>
            <person name="Gilroy R."/>
        </authorList>
    </citation>
    <scope>NUCLEOTIDE SEQUENCE</scope>
    <source>
        <strain evidence="16">B3-4054</strain>
    </source>
</reference>
<dbReference type="PANTHER" id="PTHR42944">
    <property type="entry name" value="ADENINE DNA GLYCOSYLASE"/>
    <property type="match status" value="1"/>
</dbReference>
<comment type="similarity">
    <text evidence="3 14">Belongs to the Nth/MutY family.</text>
</comment>
<evidence type="ECO:0000256" key="7">
    <source>
        <dbReference type="ARBA" id="ARBA00022723"/>
    </source>
</evidence>
<dbReference type="Pfam" id="PF00633">
    <property type="entry name" value="HHH"/>
    <property type="match status" value="1"/>
</dbReference>
<dbReference type="Gene3D" id="3.90.79.10">
    <property type="entry name" value="Nucleoside Triphosphate Pyrophosphohydrolase"/>
    <property type="match status" value="1"/>
</dbReference>
<evidence type="ECO:0000256" key="13">
    <source>
        <dbReference type="ARBA" id="ARBA00023295"/>
    </source>
</evidence>
<sequence length="358" mass="40255">MEGIRRRGLTDAAYREAAARLCAWYPAHARDLPWRRDKDPYHVWVSEIMLQQTRVEAVKDYYVRFLQAFPAVQDLARADEETVLKLWEGLGYYSRARNLQKAARRIAGRADGQFPQTYEEIRALPGVGGYTAGAIASICMELPEPAVDGNVLRVYARLTEERGCTDKPAVRTRIREDLKRLYRCGSCGTLTQALMELGETVCLPKGTPGCSVCPLAELCLARAHRTWTEFPVREAKKPRKTEARTVLLLCRENRTAVRKRTAPGLLHGLWEFPNFPGTADAAGAAARAAELGLAPQSVRQETGYTHIFTHIEWHMTVYRIECGAQSPDFLWLTPAELAEKTAVPSAFRPCLRVLQRAQ</sequence>
<name>A0A9D9HG77_9SPIR</name>
<dbReference type="Gene3D" id="1.10.340.30">
    <property type="entry name" value="Hypothetical protein, domain 2"/>
    <property type="match status" value="1"/>
</dbReference>
<evidence type="ECO:0000313" key="16">
    <source>
        <dbReference type="EMBL" id="MBO8450106.1"/>
    </source>
</evidence>
<dbReference type="SMART" id="SM00478">
    <property type="entry name" value="ENDO3c"/>
    <property type="match status" value="1"/>
</dbReference>
<evidence type="ECO:0000256" key="8">
    <source>
        <dbReference type="ARBA" id="ARBA00022763"/>
    </source>
</evidence>
<comment type="cofactor">
    <cofactor evidence="14">
        <name>[4Fe-4S] cluster</name>
        <dbReference type="ChEBI" id="CHEBI:49883"/>
    </cofactor>
    <text evidence="14">Binds 1 [4Fe-4S] cluster.</text>
</comment>
<dbReference type="GO" id="GO:0006298">
    <property type="term" value="P:mismatch repair"/>
    <property type="evidence" value="ECO:0007669"/>
    <property type="project" value="TreeGrafter"/>
</dbReference>
<dbReference type="Proteomes" id="UP000823616">
    <property type="component" value="Unassembled WGS sequence"/>
</dbReference>
<dbReference type="PANTHER" id="PTHR42944:SF1">
    <property type="entry name" value="ADENINE DNA GLYCOSYLASE"/>
    <property type="match status" value="1"/>
</dbReference>
<protein>
    <recommendedName>
        <fullName evidence="5 14">Adenine DNA glycosylase</fullName>
        <ecNumber evidence="4 14">3.2.2.31</ecNumber>
    </recommendedName>
</protein>
<dbReference type="GO" id="GO:0006284">
    <property type="term" value="P:base-excision repair"/>
    <property type="evidence" value="ECO:0007669"/>
    <property type="project" value="UniProtKB-UniRule"/>
</dbReference>